<name>A0ABP4H7R4_9ACTN</name>
<feature type="region of interest" description="Disordered" evidence="1">
    <location>
        <begin position="151"/>
        <end position="187"/>
    </location>
</feature>
<evidence type="ECO:0000313" key="3">
    <source>
        <dbReference type="Proteomes" id="UP001500037"/>
    </source>
</evidence>
<accession>A0ABP4H7R4</accession>
<reference evidence="3" key="1">
    <citation type="journal article" date="2019" name="Int. J. Syst. Evol. Microbiol.">
        <title>The Global Catalogue of Microorganisms (GCM) 10K type strain sequencing project: providing services to taxonomists for standard genome sequencing and annotation.</title>
        <authorList>
            <consortium name="The Broad Institute Genomics Platform"/>
            <consortium name="The Broad Institute Genome Sequencing Center for Infectious Disease"/>
            <person name="Wu L."/>
            <person name="Ma J."/>
        </authorList>
    </citation>
    <scope>NUCLEOTIDE SEQUENCE [LARGE SCALE GENOMIC DNA]</scope>
    <source>
        <strain evidence="3">JCM 13004</strain>
    </source>
</reference>
<protein>
    <recommendedName>
        <fullName evidence="4">CU044_5270 family protein</fullName>
    </recommendedName>
</protein>
<dbReference type="RefSeq" id="WP_344443700.1">
    <property type="nucleotide sequence ID" value="NZ_BAAALF010000085.1"/>
</dbReference>
<keyword evidence="3" id="KW-1185">Reference proteome</keyword>
<proteinExistence type="predicted"/>
<evidence type="ECO:0008006" key="4">
    <source>
        <dbReference type="Google" id="ProtNLM"/>
    </source>
</evidence>
<dbReference type="Proteomes" id="UP001500037">
    <property type="component" value="Unassembled WGS sequence"/>
</dbReference>
<sequence length="313" mass="32103">MAPADPVGAVPQDTEDVVDRILARQATGPDGGDGDARGTVPAGGRSRRRVTLSLAASAAVVLGAAAALTLPDAAHPAYAATPPPLTYRLTAGQADGDAAAELGDIARRASLQGAGGSGPGVHLRWSEWALWTSTRAGSTSSRVVPEELDLVGGPDGATLTRRPATDRKPTVEQVAPTLGREPTPDTADGLRAWLRARTPGIDQAQGMSEAAHDLLTERALTPPQRAALLRLIAGLPGLSLTGTVTDRAGRQGVAFSADSAASGLPTRYTFIVDPDTGRVLGQEATLTESAGQLNVPVPSVVTYDTYLTSDFAP</sequence>
<feature type="region of interest" description="Disordered" evidence="1">
    <location>
        <begin position="24"/>
        <end position="46"/>
    </location>
</feature>
<organism evidence="2 3">
    <name type="scientific">Kitasatospora nipponensis</name>
    <dbReference type="NCBI Taxonomy" id="258049"/>
    <lineage>
        <taxon>Bacteria</taxon>
        <taxon>Bacillati</taxon>
        <taxon>Actinomycetota</taxon>
        <taxon>Actinomycetes</taxon>
        <taxon>Kitasatosporales</taxon>
        <taxon>Streptomycetaceae</taxon>
        <taxon>Kitasatospora</taxon>
    </lineage>
</organism>
<gene>
    <name evidence="2" type="ORF">GCM10009665_44800</name>
</gene>
<comment type="caution">
    <text evidence="2">The sequence shown here is derived from an EMBL/GenBank/DDBJ whole genome shotgun (WGS) entry which is preliminary data.</text>
</comment>
<evidence type="ECO:0000256" key="1">
    <source>
        <dbReference type="SAM" id="MobiDB-lite"/>
    </source>
</evidence>
<dbReference type="EMBL" id="BAAALF010000085">
    <property type="protein sequence ID" value="GAA1248984.1"/>
    <property type="molecule type" value="Genomic_DNA"/>
</dbReference>
<evidence type="ECO:0000313" key="2">
    <source>
        <dbReference type="EMBL" id="GAA1248984.1"/>
    </source>
</evidence>